<evidence type="ECO:0000259" key="3">
    <source>
        <dbReference type="PROSITE" id="PS50977"/>
    </source>
</evidence>
<evidence type="ECO:0000313" key="4">
    <source>
        <dbReference type="EMBL" id="BDZ51678.1"/>
    </source>
</evidence>
<feature type="domain" description="HTH tetR-type" evidence="3">
    <location>
        <begin position="7"/>
        <end position="67"/>
    </location>
</feature>
<evidence type="ECO:0000313" key="5">
    <source>
        <dbReference type="Proteomes" id="UP001321486"/>
    </source>
</evidence>
<dbReference type="InterPro" id="IPR050624">
    <property type="entry name" value="HTH-type_Tx_Regulator"/>
</dbReference>
<feature type="DNA-binding region" description="H-T-H motif" evidence="2">
    <location>
        <begin position="30"/>
        <end position="49"/>
    </location>
</feature>
<reference evidence="5" key="1">
    <citation type="journal article" date="2019" name="Int. J. Syst. Evol. Microbiol.">
        <title>The Global Catalogue of Microorganisms (GCM) 10K type strain sequencing project: providing services to taxonomists for standard genome sequencing and annotation.</title>
        <authorList>
            <consortium name="The Broad Institute Genomics Platform"/>
            <consortium name="The Broad Institute Genome Sequencing Center for Infectious Disease"/>
            <person name="Wu L."/>
            <person name="Ma J."/>
        </authorList>
    </citation>
    <scope>NUCLEOTIDE SEQUENCE [LARGE SCALE GENOMIC DNA]</scope>
    <source>
        <strain evidence="5">NBRC 108728</strain>
    </source>
</reference>
<dbReference type="SUPFAM" id="SSF46689">
    <property type="entry name" value="Homeodomain-like"/>
    <property type="match status" value="1"/>
</dbReference>
<dbReference type="Proteomes" id="UP001321486">
    <property type="component" value="Chromosome"/>
</dbReference>
<dbReference type="PROSITE" id="PS50977">
    <property type="entry name" value="HTH_TETR_2"/>
    <property type="match status" value="1"/>
</dbReference>
<organism evidence="4 5">
    <name type="scientific">Frondihabitans sucicola</name>
    <dbReference type="NCBI Taxonomy" id="1268041"/>
    <lineage>
        <taxon>Bacteria</taxon>
        <taxon>Bacillati</taxon>
        <taxon>Actinomycetota</taxon>
        <taxon>Actinomycetes</taxon>
        <taxon>Micrococcales</taxon>
        <taxon>Microbacteriaceae</taxon>
        <taxon>Frondihabitans</taxon>
    </lineage>
</organism>
<dbReference type="PANTHER" id="PTHR43479">
    <property type="entry name" value="ACREF/ENVCD OPERON REPRESSOR-RELATED"/>
    <property type="match status" value="1"/>
</dbReference>
<name>A0ABN6Y6R0_9MICO</name>
<keyword evidence="5" id="KW-1185">Reference proteome</keyword>
<protein>
    <recommendedName>
        <fullName evidence="3">HTH tetR-type domain-containing protein</fullName>
    </recommendedName>
</protein>
<dbReference type="RefSeq" id="WP_286344386.1">
    <property type="nucleotide sequence ID" value="NZ_AP027732.1"/>
</dbReference>
<dbReference type="PANTHER" id="PTHR43479:SF11">
    <property type="entry name" value="ACREF_ENVCD OPERON REPRESSOR-RELATED"/>
    <property type="match status" value="1"/>
</dbReference>
<evidence type="ECO:0000256" key="2">
    <source>
        <dbReference type="PROSITE-ProRule" id="PRU00335"/>
    </source>
</evidence>
<keyword evidence="1 2" id="KW-0238">DNA-binding</keyword>
<dbReference type="InterPro" id="IPR001647">
    <property type="entry name" value="HTH_TetR"/>
</dbReference>
<gene>
    <name evidence="4" type="ORF">GCM10025867_39190</name>
</gene>
<sequence length="188" mass="20440">MVDARIVQTTKALHTAIVELASTSPVSSITVADVTRAAGINRATFYSHATSPGALLTDVLTPELDSIRADDFAARDAGAASPAEVTRKGMERVVDHIVKYRDIYRLALPDPLDASTHRVLARHFEESSRTHFELYATSDLPEGLSKPLAAGFVAHGLVGVIENWLTGKRASRKTLVDNILLLLPAWWD</sequence>
<dbReference type="Gene3D" id="1.10.357.10">
    <property type="entry name" value="Tetracycline Repressor, domain 2"/>
    <property type="match status" value="1"/>
</dbReference>
<dbReference type="EMBL" id="AP027732">
    <property type="protein sequence ID" value="BDZ51678.1"/>
    <property type="molecule type" value="Genomic_DNA"/>
</dbReference>
<dbReference type="InterPro" id="IPR009057">
    <property type="entry name" value="Homeodomain-like_sf"/>
</dbReference>
<evidence type="ECO:0000256" key="1">
    <source>
        <dbReference type="ARBA" id="ARBA00023125"/>
    </source>
</evidence>
<proteinExistence type="predicted"/>
<accession>A0ABN6Y6R0</accession>